<dbReference type="Pfam" id="PF00271">
    <property type="entry name" value="Helicase_C"/>
    <property type="match status" value="1"/>
</dbReference>
<feature type="region of interest" description="Disordered" evidence="6">
    <location>
        <begin position="1"/>
        <end position="64"/>
    </location>
</feature>
<evidence type="ECO:0000313" key="9">
    <source>
        <dbReference type="EMBL" id="CAI9961448.1"/>
    </source>
</evidence>
<dbReference type="Proteomes" id="UP001642409">
    <property type="component" value="Unassembled WGS sequence"/>
</dbReference>
<keyword evidence="2" id="KW-0547">Nucleotide-binding</keyword>
<dbReference type="InterPro" id="IPR014001">
    <property type="entry name" value="Helicase_ATP-bd"/>
</dbReference>
<evidence type="ECO:0000259" key="7">
    <source>
        <dbReference type="PROSITE" id="PS51192"/>
    </source>
</evidence>
<evidence type="ECO:0000256" key="3">
    <source>
        <dbReference type="ARBA" id="ARBA00022801"/>
    </source>
</evidence>
<keyword evidence="11" id="KW-1185">Reference proteome</keyword>
<feature type="domain" description="Helicase ATP-binding" evidence="7">
    <location>
        <begin position="141"/>
        <end position="343"/>
    </location>
</feature>
<dbReference type="EMBL" id="CAXDID020000276">
    <property type="protein sequence ID" value="CAL6069170.1"/>
    <property type="molecule type" value="Genomic_DNA"/>
</dbReference>
<organism evidence="9">
    <name type="scientific">Hexamita inflata</name>
    <dbReference type="NCBI Taxonomy" id="28002"/>
    <lineage>
        <taxon>Eukaryota</taxon>
        <taxon>Metamonada</taxon>
        <taxon>Diplomonadida</taxon>
        <taxon>Hexamitidae</taxon>
        <taxon>Hexamitinae</taxon>
        <taxon>Hexamita</taxon>
    </lineage>
</organism>
<evidence type="ECO:0000256" key="4">
    <source>
        <dbReference type="ARBA" id="ARBA00022806"/>
    </source>
</evidence>
<evidence type="ECO:0000256" key="5">
    <source>
        <dbReference type="ARBA" id="ARBA00022840"/>
    </source>
</evidence>
<keyword evidence="3" id="KW-0378">Hydrolase</keyword>
<evidence type="ECO:0000259" key="8">
    <source>
        <dbReference type="PROSITE" id="PS51194"/>
    </source>
</evidence>
<accession>A0AA86QND5</accession>
<dbReference type="EC" id="3.6.4.13" evidence="1"/>
<protein>
    <recommendedName>
        <fullName evidence="1">RNA helicase</fullName>
        <ecNumber evidence="1">3.6.4.13</ecNumber>
    </recommendedName>
</protein>
<dbReference type="GO" id="GO:0005524">
    <property type="term" value="F:ATP binding"/>
    <property type="evidence" value="ECO:0007669"/>
    <property type="project" value="UniProtKB-KW"/>
</dbReference>
<dbReference type="Pfam" id="PF00270">
    <property type="entry name" value="DEAD"/>
    <property type="match status" value="1"/>
</dbReference>
<feature type="region of interest" description="Disordered" evidence="6">
    <location>
        <begin position="574"/>
        <end position="606"/>
    </location>
</feature>
<dbReference type="InterPro" id="IPR011545">
    <property type="entry name" value="DEAD/DEAH_box_helicase_dom"/>
</dbReference>
<feature type="compositionally biased region" description="Polar residues" evidence="6">
    <location>
        <begin position="8"/>
        <end position="21"/>
    </location>
</feature>
<gene>
    <name evidence="9" type="ORF">HINF_LOCUS49093</name>
    <name evidence="10" type="ORF">HINF_LOCUS53853</name>
</gene>
<dbReference type="GO" id="GO:0016787">
    <property type="term" value="F:hydrolase activity"/>
    <property type="evidence" value="ECO:0007669"/>
    <property type="project" value="UniProtKB-KW"/>
</dbReference>
<name>A0AA86QND5_9EUKA</name>
<comment type="caution">
    <text evidence="9">The sequence shown here is derived from an EMBL/GenBank/DDBJ whole genome shotgun (WGS) entry which is preliminary data.</text>
</comment>
<dbReference type="SMART" id="SM00490">
    <property type="entry name" value="HELICc"/>
    <property type="match status" value="1"/>
</dbReference>
<feature type="domain" description="Helicase C-terminal" evidence="8">
    <location>
        <begin position="354"/>
        <end position="564"/>
    </location>
</feature>
<dbReference type="AlphaFoldDB" id="A0AA86QND5"/>
<dbReference type="PROSITE" id="PS51194">
    <property type="entry name" value="HELICASE_CTER"/>
    <property type="match status" value="1"/>
</dbReference>
<dbReference type="PROSITE" id="PS51192">
    <property type="entry name" value="HELICASE_ATP_BIND_1"/>
    <property type="match status" value="1"/>
</dbReference>
<evidence type="ECO:0000256" key="1">
    <source>
        <dbReference type="ARBA" id="ARBA00012552"/>
    </source>
</evidence>
<evidence type="ECO:0000256" key="2">
    <source>
        <dbReference type="ARBA" id="ARBA00022741"/>
    </source>
</evidence>
<dbReference type="GO" id="GO:0003724">
    <property type="term" value="F:RNA helicase activity"/>
    <property type="evidence" value="ECO:0007669"/>
    <property type="project" value="UniProtKB-EC"/>
</dbReference>
<keyword evidence="4 9" id="KW-0347">Helicase</keyword>
<dbReference type="SMART" id="SM00487">
    <property type="entry name" value="DEXDc"/>
    <property type="match status" value="1"/>
</dbReference>
<dbReference type="InterPro" id="IPR027417">
    <property type="entry name" value="P-loop_NTPase"/>
</dbReference>
<feature type="compositionally biased region" description="Low complexity" evidence="6">
    <location>
        <begin position="597"/>
        <end position="606"/>
    </location>
</feature>
<reference evidence="9" key="1">
    <citation type="submission" date="2023-06" db="EMBL/GenBank/DDBJ databases">
        <authorList>
            <person name="Kurt Z."/>
        </authorList>
    </citation>
    <scope>NUCLEOTIDE SEQUENCE</scope>
</reference>
<proteinExistence type="predicted"/>
<dbReference type="CDD" id="cd18787">
    <property type="entry name" value="SF2_C_DEAD"/>
    <property type="match status" value="1"/>
</dbReference>
<evidence type="ECO:0000313" key="11">
    <source>
        <dbReference type="Proteomes" id="UP001642409"/>
    </source>
</evidence>
<feature type="compositionally biased region" description="Basic and acidic residues" evidence="6">
    <location>
        <begin position="22"/>
        <end position="56"/>
    </location>
</feature>
<sequence length="606" mass="68603">MNYFSPRDQGNQNGRSSGFSSDNRRASDPYSDRDSRFRGGFRDRRGDDRRAPRQDFQKSQAQQYLPPMDNVLYQAADNIDPANIDYSFYDVPVKVHHARDQPDVPAYSEFAEFMEIMPAWLQKNIQRMKYQKLTPIQQHSVPIGTSGYDVLATAQTGSGKSAAFFIPIFLNIAKQNMKTLTNSPTTYFAYNRNVARPFVIVLSPTRELALQNATAAWQLSNNSGILTRVCYGGESSRVQSDVLQNGCDILVSTPGRLKDFLQQGVVDCRYVKYFILDEADVMLDFGFVDDIKEIRNIMLDHQKARTENENEIIGRLQTSLFSATFPKEIQNISREFLTNPYHIQIGEIGVTGMNITQVLLKATKNTKMDFIKYLSSKTGQMLIFCKTKASVDFLAQQLKAAFYQKTTGQVNEEIKTQIDQMFDYLQRQVAEQTPQSVSTPQKFFEAKDVDLDSGMVGAIHGDLSQAERTANLGAFRSQRLKILIATDVAQRGLDLPKVDYVINYDMPAQIEDYSHRIGRTGRAGRRGCSITLVTDDESKSIMKDLVAKLSECNQLIPAWYDDMLRTKWTMDRAYSKGRRSGGGNSRGGDRGGRPQGGDRQWGQRQW</sequence>
<evidence type="ECO:0000256" key="6">
    <source>
        <dbReference type="SAM" id="MobiDB-lite"/>
    </source>
</evidence>
<reference evidence="10 11" key="2">
    <citation type="submission" date="2024-07" db="EMBL/GenBank/DDBJ databases">
        <authorList>
            <person name="Akdeniz Z."/>
        </authorList>
    </citation>
    <scope>NUCLEOTIDE SEQUENCE [LARGE SCALE GENOMIC DNA]</scope>
</reference>
<dbReference type="InterPro" id="IPR001650">
    <property type="entry name" value="Helicase_C-like"/>
</dbReference>
<dbReference type="PANTHER" id="PTHR47958">
    <property type="entry name" value="ATP-DEPENDENT RNA HELICASE DBP3"/>
    <property type="match status" value="1"/>
</dbReference>
<dbReference type="GO" id="GO:0003676">
    <property type="term" value="F:nucleic acid binding"/>
    <property type="evidence" value="ECO:0007669"/>
    <property type="project" value="InterPro"/>
</dbReference>
<dbReference type="EMBL" id="CATOUU010000940">
    <property type="protein sequence ID" value="CAI9961448.1"/>
    <property type="molecule type" value="Genomic_DNA"/>
</dbReference>
<keyword evidence="5" id="KW-0067">ATP-binding</keyword>
<dbReference type="Gene3D" id="3.40.50.300">
    <property type="entry name" value="P-loop containing nucleotide triphosphate hydrolases"/>
    <property type="match status" value="2"/>
</dbReference>
<dbReference type="SUPFAM" id="SSF52540">
    <property type="entry name" value="P-loop containing nucleoside triphosphate hydrolases"/>
    <property type="match status" value="1"/>
</dbReference>
<evidence type="ECO:0000313" key="10">
    <source>
        <dbReference type="EMBL" id="CAL6069170.1"/>
    </source>
</evidence>